<dbReference type="SUPFAM" id="SSF46785">
    <property type="entry name" value="Winged helix' DNA-binding domain"/>
    <property type="match status" value="1"/>
</dbReference>
<evidence type="ECO:0000313" key="2">
    <source>
        <dbReference type="EMBL" id="GMA41410.1"/>
    </source>
</evidence>
<dbReference type="PANTHER" id="PTHR33164">
    <property type="entry name" value="TRANSCRIPTIONAL REGULATOR, MARR FAMILY"/>
    <property type="match status" value="1"/>
</dbReference>
<keyword evidence="3" id="KW-1185">Reference proteome</keyword>
<dbReference type="InterPro" id="IPR036390">
    <property type="entry name" value="WH_DNA-bd_sf"/>
</dbReference>
<name>A0ABQ6IU36_9MICO</name>
<protein>
    <submittedName>
        <fullName evidence="2">HTH-type transcriptional regulator MarR</fullName>
    </submittedName>
</protein>
<dbReference type="InterPro" id="IPR039422">
    <property type="entry name" value="MarR/SlyA-like"/>
</dbReference>
<reference evidence="3" key="1">
    <citation type="journal article" date="2019" name="Int. J. Syst. Evol. Microbiol.">
        <title>The Global Catalogue of Microorganisms (GCM) 10K type strain sequencing project: providing services to taxonomists for standard genome sequencing and annotation.</title>
        <authorList>
            <consortium name="The Broad Institute Genomics Platform"/>
            <consortium name="The Broad Institute Genome Sequencing Center for Infectious Disease"/>
            <person name="Wu L."/>
            <person name="Ma J."/>
        </authorList>
    </citation>
    <scope>NUCLEOTIDE SEQUENCE [LARGE SCALE GENOMIC DNA]</scope>
    <source>
        <strain evidence="3">NBRC 113072</strain>
    </source>
</reference>
<dbReference type="SMART" id="SM00347">
    <property type="entry name" value="HTH_MARR"/>
    <property type="match status" value="1"/>
</dbReference>
<dbReference type="PROSITE" id="PS50995">
    <property type="entry name" value="HTH_MARR_2"/>
    <property type="match status" value="1"/>
</dbReference>
<feature type="domain" description="HTH marR-type" evidence="1">
    <location>
        <begin position="27"/>
        <end position="163"/>
    </location>
</feature>
<evidence type="ECO:0000313" key="3">
    <source>
        <dbReference type="Proteomes" id="UP001157126"/>
    </source>
</evidence>
<dbReference type="InterPro" id="IPR036388">
    <property type="entry name" value="WH-like_DNA-bd_sf"/>
</dbReference>
<dbReference type="Gene3D" id="1.10.10.10">
    <property type="entry name" value="Winged helix-like DNA-binding domain superfamily/Winged helix DNA-binding domain"/>
    <property type="match status" value="1"/>
</dbReference>
<proteinExistence type="predicted"/>
<dbReference type="InterPro" id="IPR000835">
    <property type="entry name" value="HTH_MarR-typ"/>
</dbReference>
<dbReference type="RefSeq" id="WP_284304959.1">
    <property type="nucleotide sequence ID" value="NZ_BSUO01000001.1"/>
</dbReference>
<gene>
    <name evidence="2" type="ORF">GCM10025883_34550</name>
</gene>
<comment type="caution">
    <text evidence="2">The sequence shown here is derived from an EMBL/GenBank/DDBJ whole genome shotgun (WGS) entry which is preliminary data.</text>
</comment>
<evidence type="ECO:0000259" key="1">
    <source>
        <dbReference type="PROSITE" id="PS50995"/>
    </source>
</evidence>
<organism evidence="2 3">
    <name type="scientific">Mobilicoccus caccae</name>
    <dbReference type="NCBI Taxonomy" id="1859295"/>
    <lineage>
        <taxon>Bacteria</taxon>
        <taxon>Bacillati</taxon>
        <taxon>Actinomycetota</taxon>
        <taxon>Actinomycetes</taxon>
        <taxon>Micrococcales</taxon>
        <taxon>Dermatophilaceae</taxon>
        <taxon>Mobilicoccus</taxon>
    </lineage>
</organism>
<accession>A0ABQ6IU36</accession>
<dbReference type="Pfam" id="PF12802">
    <property type="entry name" value="MarR_2"/>
    <property type="match status" value="1"/>
</dbReference>
<dbReference type="PANTHER" id="PTHR33164:SF43">
    <property type="entry name" value="HTH-TYPE TRANSCRIPTIONAL REPRESSOR YETL"/>
    <property type="match status" value="1"/>
</dbReference>
<dbReference type="Proteomes" id="UP001157126">
    <property type="component" value="Unassembled WGS sequence"/>
</dbReference>
<dbReference type="EMBL" id="BSUO01000001">
    <property type="protein sequence ID" value="GMA41410.1"/>
    <property type="molecule type" value="Genomic_DNA"/>
</dbReference>
<sequence>MEREPLDFWTFASLARRRLADEFGYERAEVTELLLMLNRASGIVTYDLESTVHRPRGRSWAAFRVLYVLWLAGPIEAKGAAELTGMSRAALSNLLRSLVEDGVVSRERDPEDGRSIRLALTPAGVAEITEAFRAHHDREVDWAGGLTESEQAQLVGLLDKLVAGRTDLDIRRRH</sequence>